<dbReference type="AlphaFoldDB" id="A0A381RBB4"/>
<comment type="subcellular location">
    <subcellularLocation>
        <location evidence="1">Membrane</location>
    </subcellularLocation>
</comment>
<evidence type="ECO:0000256" key="1">
    <source>
        <dbReference type="ARBA" id="ARBA00004370"/>
    </source>
</evidence>
<evidence type="ECO:0000256" key="2">
    <source>
        <dbReference type="ARBA" id="ARBA00023136"/>
    </source>
</evidence>
<sequence>MVHKFLNNKSLALSGKSVRIGITVSVLTLAFGGLLWTTLSEGTEYYKHVDEVMADPVVWQDKNLQVHGFVVPDSIQRKRHSLEYRFEIENNGSVVRASYAGIVPDTFKDGAEVVVRGRLGPEGIQVIPNGVMAKCPSKYEPKPVAAEMSQYAGESQ</sequence>
<organism evidence="4">
    <name type="scientific">marine metagenome</name>
    <dbReference type="NCBI Taxonomy" id="408172"/>
    <lineage>
        <taxon>unclassified sequences</taxon>
        <taxon>metagenomes</taxon>
        <taxon>ecological metagenomes</taxon>
    </lineage>
</organism>
<accession>A0A381RBB4</accession>
<evidence type="ECO:0008006" key="5">
    <source>
        <dbReference type="Google" id="ProtNLM"/>
    </source>
</evidence>
<keyword evidence="2 3" id="KW-0472">Membrane</keyword>
<dbReference type="GO" id="GO:0005886">
    <property type="term" value="C:plasma membrane"/>
    <property type="evidence" value="ECO:0007669"/>
    <property type="project" value="InterPro"/>
</dbReference>
<protein>
    <recommendedName>
        <fullName evidence="5">Cytochrome c-type biogenesis protein CcmE</fullName>
    </recommendedName>
</protein>
<dbReference type="Pfam" id="PF03100">
    <property type="entry name" value="CcmE"/>
    <property type="match status" value="1"/>
</dbReference>
<evidence type="ECO:0000256" key="3">
    <source>
        <dbReference type="SAM" id="Phobius"/>
    </source>
</evidence>
<reference evidence="4" key="1">
    <citation type="submission" date="2018-05" db="EMBL/GenBank/DDBJ databases">
        <authorList>
            <person name="Lanie J.A."/>
            <person name="Ng W.-L."/>
            <person name="Kazmierczak K.M."/>
            <person name="Andrzejewski T.M."/>
            <person name="Davidsen T.M."/>
            <person name="Wayne K.J."/>
            <person name="Tettelin H."/>
            <person name="Glass J.I."/>
            <person name="Rusch D."/>
            <person name="Podicherti R."/>
            <person name="Tsui H.-C.T."/>
            <person name="Winkler M.E."/>
        </authorList>
    </citation>
    <scope>NUCLEOTIDE SEQUENCE</scope>
</reference>
<dbReference type="InterPro" id="IPR012340">
    <property type="entry name" value="NA-bd_OB-fold"/>
</dbReference>
<dbReference type="GO" id="GO:0020037">
    <property type="term" value="F:heme binding"/>
    <property type="evidence" value="ECO:0007669"/>
    <property type="project" value="InterPro"/>
</dbReference>
<dbReference type="EMBL" id="UINC01001710">
    <property type="protein sequence ID" value="SUZ87127.1"/>
    <property type="molecule type" value="Genomic_DNA"/>
</dbReference>
<keyword evidence="3" id="KW-1133">Transmembrane helix</keyword>
<feature type="transmembrane region" description="Helical" evidence="3">
    <location>
        <begin position="20"/>
        <end position="39"/>
    </location>
</feature>
<dbReference type="GO" id="GO:0017003">
    <property type="term" value="P:protein-heme linkage"/>
    <property type="evidence" value="ECO:0007669"/>
    <property type="project" value="InterPro"/>
</dbReference>
<keyword evidence="3" id="KW-0812">Transmembrane</keyword>
<dbReference type="InterPro" id="IPR004329">
    <property type="entry name" value="CcmE"/>
</dbReference>
<dbReference type="Gene3D" id="2.40.50.140">
    <property type="entry name" value="Nucleic acid-binding proteins"/>
    <property type="match status" value="1"/>
</dbReference>
<proteinExistence type="predicted"/>
<gene>
    <name evidence="4" type="ORF">METZ01_LOCUS39981</name>
</gene>
<dbReference type="GO" id="GO:0017004">
    <property type="term" value="P:cytochrome complex assembly"/>
    <property type="evidence" value="ECO:0007669"/>
    <property type="project" value="InterPro"/>
</dbReference>
<dbReference type="InterPro" id="IPR036127">
    <property type="entry name" value="CcmE-like_sf"/>
</dbReference>
<evidence type="ECO:0000313" key="4">
    <source>
        <dbReference type="EMBL" id="SUZ87127.1"/>
    </source>
</evidence>
<dbReference type="SUPFAM" id="SSF82093">
    <property type="entry name" value="Heme chaperone CcmE"/>
    <property type="match status" value="1"/>
</dbReference>
<name>A0A381RBB4_9ZZZZ</name>